<protein>
    <recommendedName>
        <fullName evidence="4">Type 1 fimbrial protein</fullName>
    </recommendedName>
</protein>
<dbReference type="AlphaFoldDB" id="A0A1H2N3G9"/>
<dbReference type="OrthoDB" id="7011214at2"/>
<evidence type="ECO:0000313" key="3">
    <source>
        <dbReference type="Proteomes" id="UP000295254"/>
    </source>
</evidence>
<dbReference type="Proteomes" id="UP000295254">
    <property type="component" value="Unassembled WGS sequence"/>
</dbReference>
<evidence type="ECO:0008006" key="4">
    <source>
        <dbReference type="Google" id="ProtNLM"/>
    </source>
</evidence>
<organism evidence="2 3">
    <name type="scientific">Pseudomonas vancouverensis</name>
    <dbReference type="NCBI Taxonomy" id="95300"/>
    <lineage>
        <taxon>Bacteria</taxon>
        <taxon>Pseudomonadati</taxon>
        <taxon>Pseudomonadota</taxon>
        <taxon>Gammaproteobacteria</taxon>
        <taxon>Pseudomonadales</taxon>
        <taxon>Pseudomonadaceae</taxon>
        <taxon>Pseudomonas</taxon>
    </lineage>
</organism>
<accession>A0A1H2N3G9</accession>
<evidence type="ECO:0000313" key="2">
    <source>
        <dbReference type="EMBL" id="TDB65607.1"/>
    </source>
</evidence>
<comment type="caution">
    <text evidence="2">The sequence shown here is derived from an EMBL/GenBank/DDBJ whole genome shotgun (WGS) entry which is preliminary data.</text>
</comment>
<proteinExistence type="predicted"/>
<reference evidence="3" key="1">
    <citation type="journal article" date="2019" name="bioRxiv">
        <title>Bacterially produced spermidine induces plant systemic susceptibility to pathogens.</title>
        <authorList>
            <person name="Melnyk R.A."/>
            <person name="Beskrovnaya P.A."/>
            <person name="Liu Z."/>
            <person name="Song Y."/>
            <person name="Haney C.H."/>
        </authorList>
    </citation>
    <scope>NUCLEOTIDE SEQUENCE [LARGE SCALE GENOMIC DNA]</scope>
    <source>
        <strain evidence="3">Dha-51</strain>
    </source>
</reference>
<name>A0A1H2N3G9_PSEVA</name>
<keyword evidence="1" id="KW-0732">Signal</keyword>
<sequence>MKKQYLSLGVMVLFGLSGNCLANGTAEQGSLRIQGYITETLCTPASRAGTDGQAIIQLTQCPGDTRDNVMNASRLAPTMTVSAVGNSSGEARVNAIGAKADNRYTLVDSKGQPMETGAYVVTLTYR</sequence>
<evidence type="ECO:0000256" key="1">
    <source>
        <dbReference type="SAM" id="SignalP"/>
    </source>
</evidence>
<keyword evidence="3" id="KW-1185">Reference proteome</keyword>
<gene>
    <name evidence="2" type="ORF">EIY72_08840</name>
</gene>
<dbReference type="EMBL" id="RRZK01000008">
    <property type="protein sequence ID" value="TDB65607.1"/>
    <property type="molecule type" value="Genomic_DNA"/>
</dbReference>
<dbReference type="RefSeq" id="WP_093218941.1">
    <property type="nucleotide sequence ID" value="NZ_LT629803.1"/>
</dbReference>
<feature type="signal peptide" evidence="1">
    <location>
        <begin position="1"/>
        <end position="22"/>
    </location>
</feature>
<feature type="chain" id="PRO_5044371903" description="Type 1 fimbrial protein" evidence="1">
    <location>
        <begin position="23"/>
        <end position="126"/>
    </location>
</feature>